<dbReference type="RefSeq" id="WP_320506495.1">
    <property type="nucleotide sequence ID" value="NZ_JAXCLW010000001.1"/>
</dbReference>
<dbReference type="EMBL" id="JAXCLW010000001">
    <property type="protein sequence ID" value="MDY0881430.1"/>
    <property type="molecule type" value="Genomic_DNA"/>
</dbReference>
<dbReference type="Gene3D" id="3.30.1360.130">
    <property type="entry name" value="Dipeptide transport protein"/>
    <property type="match status" value="1"/>
</dbReference>
<dbReference type="InterPro" id="IPR027476">
    <property type="entry name" value="DppA_N"/>
</dbReference>
<sequence>MKVYISCDIEGIAGITHWDEATKTHPTYPEFREQMTREAIAACNGAIAAGATEILLKDAHDSGRNILTADLPESVRIIRGWSGHPLSMVQELDSSFDAVMLIGYHSKAGAEGNPLAHTMTGRVSHITLNGVVASEFLLHSYAAAMHNVPVVLVSGDKGLGEDVKALNPNISTVATSEGIGRSTVSIAPQKAVRVIEATAEEALRGNRAACRLTLPTAFKLEIAFNNPTDAYATSWYPGARHLGNRTVGFETSDYFEVLRALKFILKV</sequence>
<protein>
    <submittedName>
        <fullName evidence="1">M55 family metallopeptidase</fullName>
    </submittedName>
</protein>
<evidence type="ECO:0000313" key="1">
    <source>
        <dbReference type="EMBL" id="MDY0881430.1"/>
    </source>
</evidence>
<dbReference type="CDD" id="cd08770">
    <property type="entry name" value="DAP_dppA_3"/>
    <property type="match status" value="1"/>
</dbReference>
<dbReference type="PIRSF" id="PIRSF015853">
    <property type="entry name" value="Pep_DppA"/>
    <property type="match status" value="1"/>
</dbReference>
<dbReference type="SUPFAM" id="SSF63992">
    <property type="entry name" value="Dipeptide transport protein"/>
    <property type="match status" value="1"/>
</dbReference>
<dbReference type="Gene3D" id="3.40.50.10780">
    <property type="entry name" value="Dipeptide transport protein"/>
    <property type="match status" value="1"/>
</dbReference>
<dbReference type="InterPro" id="IPR007035">
    <property type="entry name" value="Peptidase_M55"/>
</dbReference>
<dbReference type="InterPro" id="IPR036177">
    <property type="entry name" value="Peptidase_M55_sf"/>
</dbReference>
<dbReference type="Proteomes" id="UP001279642">
    <property type="component" value="Unassembled WGS sequence"/>
</dbReference>
<name>A0ABU5E586_9PROT</name>
<proteinExistence type="predicted"/>
<keyword evidence="2" id="KW-1185">Reference proteome</keyword>
<organism evidence="1 2">
    <name type="scientific">Dongia soli</name>
    <dbReference type="NCBI Taxonomy" id="600628"/>
    <lineage>
        <taxon>Bacteria</taxon>
        <taxon>Pseudomonadati</taxon>
        <taxon>Pseudomonadota</taxon>
        <taxon>Alphaproteobacteria</taxon>
        <taxon>Rhodospirillales</taxon>
        <taxon>Dongiaceae</taxon>
        <taxon>Dongia</taxon>
    </lineage>
</organism>
<reference evidence="1 2" key="1">
    <citation type="journal article" date="2016" name="Antonie Van Leeuwenhoek">
        <title>Dongia soli sp. nov., isolated from soil from Dokdo, Korea.</title>
        <authorList>
            <person name="Kim D.U."/>
            <person name="Lee H."/>
            <person name="Kim H."/>
            <person name="Kim S.G."/>
            <person name="Ka J.O."/>
        </authorList>
    </citation>
    <scope>NUCLEOTIDE SEQUENCE [LARGE SCALE GENOMIC DNA]</scope>
    <source>
        <strain evidence="1 2">D78</strain>
    </source>
</reference>
<accession>A0ABU5E586</accession>
<comment type="caution">
    <text evidence="1">The sequence shown here is derived from an EMBL/GenBank/DDBJ whole genome shotgun (WGS) entry which is preliminary data.</text>
</comment>
<gene>
    <name evidence="1" type="ORF">SMD27_01105</name>
</gene>
<evidence type="ECO:0000313" key="2">
    <source>
        <dbReference type="Proteomes" id="UP001279642"/>
    </source>
</evidence>
<dbReference type="Pfam" id="PF04951">
    <property type="entry name" value="Peptidase_M55"/>
    <property type="match status" value="1"/>
</dbReference>